<name>A0AAU7DMC1_9BACT</name>
<organism evidence="2">
    <name type="scientific">Telmatobacter sp. DSM 110680</name>
    <dbReference type="NCBI Taxonomy" id="3036704"/>
    <lineage>
        <taxon>Bacteria</taxon>
        <taxon>Pseudomonadati</taxon>
        <taxon>Acidobacteriota</taxon>
        <taxon>Terriglobia</taxon>
        <taxon>Terriglobales</taxon>
        <taxon>Acidobacteriaceae</taxon>
        <taxon>Telmatobacter</taxon>
    </lineage>
</organism>
<accession>A0AAU7DMC1</accession>
<keyword evidence="1" id="KW-0812">Transmembrane</keyword>
<proteinExistence type="predicted"/>
<keyword evidence="1" id="KW-1133">Transmembrane helix</keyword>
<feature type="transmembrane region" description="Helical" evidence="1">
    <location>
        <begin position="12"/>
        <end position="33"/>
    </location>
</feature>
<gene>
    <name evidence="2" type="ORF">P8935_05695</name>
</gene>
<evidence type="ECO:0000313" key="2">
    <source>
        <dbReference type="EMBL" id="XBH18805.1"/>
    </source>
</evidence>
<feature type="transmembrane region" description="Helical" evidence="1">
    <location>
        <begin position="76"/>
        <end position="101"/>
    </location>
</feature>
<keyword evidence="1" id="KW-0472">Membrane</keyword>
<reference evidence="2" key="1">
    <citation type="submission" date="2023-03" db="EMBL/GenBank/DDBJ databases">
        <title>Edaphobacter sp.</title>
        <authorList>
            <person name="Huber K.J."/>
            <person name="Papendorf J."/>
            <person name="Pilke C."/>
            <person name="Bunk B."/>
            <person name="Sproeer C."/>
            <person name="Pester M."/>
        </authorList>
    </citation>
    <scope>NUCLEOTIDE SEQUENCE</scope>
    <source>
        <strain evidence="2">DSM 110680</strain>
    </source>
</reference>
<dbReference type="EMBL" id="CP121196">
    <property type="protein sequence ID" value="XBH18805.1"/>
    <property type="molecule type" value="Genomic_DNA"/>
</dbReference>
<evidence type="ECO:0000256" key="1">
    <source>
        <dbReference type="SAM" id="Phobius"/>
    </source>
</evidence>
<protein>
    <recommendedName>
        <fullName evidence="3">PepSY-associated TM region</fullName>
    </recommendedName>
</protein>
<dbReference type="AlphaFoldDB" id="A0AAU7DMC1"/>
<evidence type="ECO:0008006" key="3">
    <source>
        <dbReference type="Google" id="ProtNLM"/>
    </source>
</evidence>
<sequence>MRPFQKRPILKIASLLALPIEIVNFWVVGYPAASDGLSSSSQSSALAAEWYLIHAPGVVASNDSTFLRSHAAANSAMFWIVGYVDTALLFAAILWTTGFAIRRLRKLSSR</sequence>
<dbReference type="RefSeq" id="WP_348264023.1">
    <property type="nucleotide sequence ID" value="NZ_CP121196.1"/>
</dbReference>